<accession>A0A7C3RLI1</accession>
<gene>
    <name evidence="1" type="ORF">ENW66_02175</name>
</gene>
<comment type="caution">
    <text evidence="1">The sequence shown here is derived from an EMBL/GenBank/DDBJ whole genome shotgun (WGS) entry which is preliminary data.</text>
</comment>
<dbReference type="AlphaFoldDB" id="A0A7C3RLI1"/>
<protein>
    <submittedName>
        <fullName evidence="1">Uncharacterized protein</fullName>
    </submittedName>
</protein>
<name>A0A7C3RLI1_ARCFL</name>
<dbReference type="EMBL" id="DTLB01000009">
    <property type="protein sequence ID" value="HFW31749.1"/>
    <property type="molecule type" value="Genomic_DNA"/>
</dbReference>
<sequence>MKRELINGDLRVLIAELRLNANGKILNLTIDFPVLYIPYELKEDNRTHARGLKGRINSWIFDSLHSFR</sequence>
<organism evidence="1">
    <name type="scientific">Archaeoglobus fulgidus</name>
    <dbReference type="NCBI Taxonomy" id="2234"/>
    <lineage>
        <taxon>Archaea</taxon>
        <taxon>Methanobacteriati</taxon>
        <taxon>Methanobacteriota</taxon>
        <taxon>Archaeoglobi</taxon>
        <taxon>Archaeoglobales</taxon>
        <taxon>Archaeoglobaceae</taxon>
        <taxon>Archaeoglobus</taxon>
    </lineage>
</organism>
<reference evidence="1" key="1">
    <citation type="journal article" date="2020" name="mSystems">
        <title>Genome- and Community-Level Interaction Insights into Carbon Utilization and Element Cycling Functions of Hydrothermarchaeota in Hydrothermal Sediment.</title>
        <authorList>
            <person name="Zhou Z."/>
            <person name="Liu Y."/>
            <person name="Xu W."/>
            <person name="Pan J."/>
            <person name="Luo Z.H."/>
            <person name="Li M."/>
        </authorList>
    </citation>
    <scope>NUCLEOTIDE SEQUENCE [LARGE SCALE GENOMIC DNA]</scope>
    <source>
        <strain evidence="1">SpSt-87</strain>
    </source>
</reference>
<evidence type="ECO:0000313" key="1">
    <source>
        <dbReference type="EMBL" id="HFW31749.1"/>
    </source>
</evidence>
<proteinExistence type="predicted"/>